<keyword evidence="3" id="KW-0285">Flavoprotein</keyword>
<sequence>MDGAEDLLHVLRTRCVTRRFTPEPIDAAALNDMLEAMLTAPSAGNTQAWAYVVVRRPAPLRRLTAFCPGIRSTPAVAVVACVDHERLGDDPGGLAPGAMCIAMAVQNLLLAAHALGLGGCPTASFQPAAVRVLLELPPHLEPVLIATLGHPAHELRHRNRRTVDEVVHHETW</sequence>
<dbReference type="Gene3D" id="3.40.109.10">
    <property type="entry name" value="NADH Oxidase"/>
    <property type="match status" value="1"/>
</dbReference>
<name>A0ABT2CJF7_9ACTN</name>
<organism evidence="7 8">
    <name type="scientific">Streptomyces pyxinae</name>
    <dbReference type="NCBI Taxonomy" id="2970734"/>
    <lineage>
        <taxon>Bacteria</taxon>
        <taxon>Bacillati</taxon>
        <taxon>Actinomycetota</taxon>
        <taxon>Actinomycetes</taxon>
        <taxon>Kitasatosporales</taxon>
        <taxon>Streptomycetaceae</taxon>
        <taxon>Streptomyces</taxon>
    </lineage>
</organism>
<comment type="cofactor">
    <cofactor evidence="1">
        <name>FMN</name>
        <dbReference type="ChEBI" id="CHEBI:58210"/>
    </cofactor>
</comment>
<dbReference type="InterPro" id="IPR029479">
    <property type="entry name" value="Nitroreductase"/>
</dbReference>
<comment type="caution">
    <text evidence="7">The sequence shown here is derived from an EMBL/GenBank/DDBJ whole genome shotgun (WGS) entry which is preliminary data.</text>
</comment>
<dbReference type="Pfam" id="PF00881">
    <property type="entry name" value="Nitroreductase"/>
    <property type="match status" value="1"/>
</dbReference>
<evidence type="ECO:0000313" key="7">
    <source>
        <dbReference type="EMBL" id="MCS0637542.1"/>
    </source>
</evidence>
<dbReference type="Proteomes" id="UP001431313">
    <property type="component" value="Unassembled WGS sequence"/>
</dbReference>
<feature type="domain" description="Nitroreductase" evidence="6">
    <location>
        <begin position="12"/>
        <end position="150"/>
    </location>
</feature>
<evidence type="ECO:0000256" key="4">
    <source>
        <dbReference type="ARBA" id="ARBA00022643"/>
    </source>
</evidence>
<keyword evidence="4" id="KW-0288">FMN</keyword>
<dbReference type="PANTHER" id="PTHR43673">
    <property type="entry name" value="NAD(P)H NITROREDUCTASE YDGI-RELATED"/>
    <property type="match status" value="1"/>
</dbReference>
<dbReference type="PANTHER" id="PTHR43673:SF2">
    <property type="entry name" value="NITROREDUCTASE"/>
    <property type="match status" value="1"/>
</dbReference>
<evidence type="ECO:0000313" key="8">
    <source>
        <dbReference type="Proteomes" id="UP001431313"/>
    </source>
</evidence>
<dbReference type="InterPro" id="IPR000415">
    <property type="entry name" value="Nitroreductase-like"/>
</dbReference>
<evidence type="ECO:0000256" key="1">
    <source>
        <dbReference type="ARBA" id="ARBA00001917"/>
    </source>
</evidence>
<evidence type="ECO:0000256" key="3">
    <source>
        <dbReference type="ARBA" id="ARBA00022630"/>
    </source>
</evidence>
<dbReference type="EMBL" id="JANUGQ010000014">
    <property type="protein sequence ID" value="MCS0637542.1"/>
    <property type="molecule type" value="Genomic_DNA"/>
</dbReference>
<protein>
    <submittedName>
        <fullName evidence="7">Nitroreductase family protein</fullName>
    </submittedName>
</protein>
<dbReference type="RefSeq" id="WP_258788790.1">
    <property type="nucleotide sequence ID" value="NZ_JANUGQ010000014.1"/>
</dbReference>
<reference evidence="7" key="1">
    <citation type="submission" date="2022-08" db="EMBL/GenBank/DDBJ databases">
        <authorList>
            <person name="Somphong A."/>
            <person name="Phongsopitanun W."/>
        </authorList>
    </citation>
    <scope>NUCLEOTIDE SEQUENCE</scope>
    <source>
        <strain evidence="7">LP05-1</strain>
    </source>
</reference>
<comment type="similarity">
    <text evidence="2">Belongs to the nitroreductase family.</text>
</comment>
<evidence type="ECO:0000256" key="5">
    <source>
        <dbReference type="ARBA" id="ARBA00023002"/>
    </source>
</evidence>
<keyword evidence="5" id="KW-0560">Oxidoreductase</keyword>
<evidence type="ECO:0000259" key="6">
    <source>
        <dbReference type="Pfam" id="PF00881"/>
    </source>
</evidence>
<keyword evidence="8" id="KW-1185">Reference proteome</keyword>
<dbReference type="SUPFAM" id="SSF55469">
    <property type="entry name" value="FMN-dependent nitroreductase-like"/>
    <property type="match status" value="1"/>
</dbReference>
<gene>
    <name evidence="7" type="ORF">NX801_18095</name>
</gene>
<accession>A0ABT2CJF7</accession>
<evidence type="ECO:0000256" key="2">
    <source>
        <dbReference type="ARBA" id="ARBA00007118"/>
    </source>
</evidence>
<proteinExistence type="inferred from homology"/>